<dbReference type="RefSeq" id="WP_114351778.1">
    <property type="nucleotide sequence ID" value="NZ_QPJJ01000002.1"/>
</dbReference>
<feature type="transmembrane region" description="Helical" evidence="6">
    <location>
        <begin position="76"/>
        <end position="94"/>
    </location>
</feature>
<name>A0A368Y9U4_9BACI</name>
<organism evidence="8 9">
    <name type="scientific">Saliterribacillus persicus</name>
    <dbReference type="NCBI Taxonomy" id="930114"/>
    <lineage>
        <taxon>Bacteria</taxon>
        <taxon>Bacillati</taxon>
        <taxon>Bacillota</taxon>
        <taxon>Bacilli</taxon>
        <taxon>Bacillales</taxon>
        <taxon>Bacillaceae</taxon>
        <taxon>Saliterribacillus</taxon>
    </lineage>
</organism>
<keyword evidence="4 6" id="KW-1133">Transmembrane helix</keyword>
<accession>A0A368Y9U4</accession>
<dbReference type="GO" id="GO:0022857">
    <property type="term" value="F:transmembrane transporter activity"/>
    <property type="evidence" value="ECO:0007669"/>
    <property type="project" value="InterPro"/>
</dbReference>
<feature type="transmembrane region" description="Helical" evidence="6">
    <location>
        <begin position="302"/>
        <end position="330"/>
    </location>
</feature>
<dbReference type="PANTHER" id="PTHR23531:SF2">
    <property type="entry name" value="PERMEASE"/>
    <property type="match status" value="1"/>
</dbReference>
<keyword evidence="5 6" id="KW-0472">Membrane</keyword>
<feature type="transmembrane region" description="Helical" evidence="6">
    <location>
        <begin position="162"/>
        <end position="182"/>
    </location>
</feature>
<evidence type="ECO:0000256" key="3">
    <source>
        <dbReference type="ARBA" id="ARBA00022692"/>
    </source>
</evidence>
<evidence type="ECO:0000256" key="6">
    <source>
        <dbReference type="SAM" id="Phobius"/>
    </source>
</evidence>
<proteinExistence type="predicted"/>
<evidence type="ECO:0000256" key="4">
    <source>
        <dbReference type="ARBA" id="ARBA00022989"/>
    </source>
</evidence>
<dbReference type="PANTHER" id="PTHR23531">
    <property type="entry name" value="QUINOLENE RESISTANCE PROTEIN NORA"/>
    <property type="match status" value="1"/>
</dbReference>
<feature type="transmembrane region" description="Helical" evidence="6">
    <location>
        <begin position="100"/>
        <end position="122"/>
    </location>
</feature>
<dbReference type="SUPFAM" id="SSF103473">
    <property type="entry name" value="MFS general substrate transporter"/>
    <property type="match status" value="1"/>
</dbReference>
<feature type="transmembrane region" description="Helical" evidence="6">
    <location>
        <begin position="215"/>
        <end position="236"/>
    </location>
</feature>
<dbReference type="OrthoDB" id="2545864at2"/>
<evidence type="ECO:0000256" key="2">
    <source>
        <dbReference type="ARBA" id="ARBA00022448"/>
    </source>
</evidence>
<dbReference type="PROSITE" id="PS50850">
    <property type="entry name" value="MFS"/>
    <property type="match status" value="1"/>
</dbReference>
<sequence>MTSKHAFSAPFLKLYTLTLLFFSSNAMLTVILPLQSERLGASNGHIGLIMGAYMFTCMFFRPYAGYLVHKHGPVRVLRILLIVNGFALLLYILTGLEGYLAARVLQGVCTAFFSMALQMGIIDSLTEEQRSQGLSLYSLFTYFPSIIGPVFAIGIWEWSGMNGFAVITLVIALVTGLFGFSFPTNSMRPTNGASSEPPKMFEALKLVTRQRSLQLCSFLMFTASVLFGAVTIYIPLYSLQITGGNAGIFLMIQAFIIVIVRLMSGKRIPSDGLWYAAFVGGIFLIGAAGAMLLALSQSWGLFAFYSAAILIGIAQALLYPTLVSYLTFVLSGSSRNVLLGLFIAMADLGISMGGMMMGPIADRFSYSTMYATGATFLIISGCLAFLGGKINNTMASEKF</sequence>
<protein>
    <submittedName>
        <fullName evidence="8">Putative MFS family arabinose efflux permease</fullName>
    </submittedName>
</protein>
<evidence type="ECO:0000259" key="7">
    <source>
        <dbReference type="PROSITE" id="PS50850"/>
    </source>
</evidence>
<feature type="transmembrane region" description="Helical" evidence="6">
    <location>
        <begin position="242"/>
        <end position="260"/>
    </location>
</feature>
<evidence type="ECO:0000313" key="8">
    <source>
        <dbReference type="EMBL" id="RCW77023.1"/>
    </source>
</evidence>
<dbReference type="EMBL" id="QPJJ01000002">
    <property type="protein sequence ID" value="RCW77023.1"/>
    <property type="molecule type" value="Genomic_DNA"/>
</dbReference>
<dbReference type="InterPro" id="IPR036259">
    <property type="entry name" value="MFS_trans_sf"/>
</dbReference>
<feature type="transmembrane region" description="Helical" evidence="6">
    <location>
        <begin position="369"/>
        <end position="388"/>
    </location>
</feature>
<dbReference type="InterPro" id="IPR011701">
    <property type="entry name" value="MFS"/>
</dbReference>
<keyword evidence="9" id="KW-1185">Reference proteome</keyword>
<feature type="transmembrane region" description="Helical" evidence="6">
    <location>
        <begin position="337"/>
        <end position="357"/>
    </location>
</feature>
<feature type="transmembrane region" description="Helical" evidence="6">
    <location>
        <begin position="134"/>
        <end position="156"/>
    </location>
</feature>
<evidence type="ECO:0000313" key="9">
    <source>
        <dbReference type="Proteomes" id="UP000252585"/>
    </source>
</evidence>
<dbReference type="NCBIfam" id="NF047574">
    <property type="entry name" value="opine_export_Sa"/>
    <property type="match status" value="1"/>
</dbReference>
<dbReference type="Pfam" id="PF07690">
    <property type="entry name" value="MFS_1"/>
    <property type="match status" value="1"/>
</dbReference>
<dbReference type="GO" id="GO:0005886">
    <property type="term" value="C:plasma membrane"/>
    <property type="evidence" value="ECO:0007669"/>
    <property type="project" value="UniProtKB-SubCell"/>
</dbReference>
<dbReference type="Gene3D" id="1.20.1250.20">
    <property type="entry name" value="MFS general substrate transporter like domains"/>
    <property type="match status" value="1"/>
</dbReference>
<evidence type="ECO:0000256" key="1">
    <source>
        <dbReference type="ARBA" id="ARBA00004651"/>
    </source>
</evidence>
<dbReference type="InterPro" id="IPR020846">
    <property type="entry name" value="MFS_dom"/>
</dbReference>
<feature type="transmembrane region" description="Helical" evidence="6">
    <location>
        <begin position="272"/>
        <end position="296"/>
    </location>
</feature>
<keyword evidence="3 6" id="KW-0812">Transmembrane</keyword>
<dbReference type="Proteomes" id="UP000252585">
    <property type="component" value="Unassembled WGS sequence"/>
</dbReference>
<feature type="transmembrane region" description="Helical" evidence="6">
    <location>
        <begin position="46"/>
        <end position="64"/>
    </location>
</feature>
<gene>
    <name evidence="8" type="ORF">DFR57_102298</name>
</gene>
<dbReference type="AlphaFoldDB" id="A0A368Y9U4"/>
<comment type="subcellular location">
    <subcellularLocation>
        <location evidence="1">Cell membrane</location>
        <topology evidence="1">Multi-pass membrane protein</topology>
    </subcellularLocation>
</comment>
<reference evidence="8 9" key="1">
    <citation type="submission" date="2018-07" db="EMBL/GenBank/DDBJ databases">
        <title>Genomic Encyclopedia of Type Strains, Phase IV (KMG-IV): sequencing the most valuable type-strain genomes for metagenomic binning, comparative biology and taxonomic classification.</title>
        <authorList>
            <person name="Goeker M."/>
        </authorList>
    </citation>
    <scope>NUCLEOTIDE SEQUENCE [LARGE SCALE GENOMIC DNA]</scope>
    <source>
        <strain evidence="8 9">DSM 27696</strain>
    </source>
</reference>
<evidence type="ECO:0000256" key="5">
    <source>
        <dbReference type="ARBA" id="ARBA00023136"/>
    </source>
</evidence>
<keyword evidence="2" id="KW-0813">Transport</keyword>
<comment type="caution">
    <text evidence="8">The sequence shown here is derived from an EMBL/GenBank/DDBJ whole genome shotgun (WGS) entry which is preliminary data.</text>
</comment>
<feature type="domain" description="Major facilitator superfamily (MFS) profile" evidence="7">
    <location>
        <begin position="10"/>
        <end position="399"/>
    </location>
</feature>
<dbReference type="InterPro" id="IPR052714">
    <property type="entry name" value="MFS_Exporter"/>
</dbReference>
<feature type="transmembrane region" description="Helical" evidence="6">
    <location>
        <begin position="12"/>
        <end position="34"/>
    </location>
</feature>